<sequence length="174" mass="19035">MIERAGIVTFGGKPVTLIGPELKVGDRAPDFTITGNELQPIRRKDFQGKYLIVLALPSLDTPVCDLETRRFNTEAAQLGEEVVVLAVSMDLPFAQKRWCGAAGVKNVLTASDHRDASFGVAYGVLIKELRLLARAVFIIDREGVIRYIQIVPEAGKEPDYGSVLAAVRNLKAKE</sequence>
<dbReference type="AlphaFoldDB" id="A0A7V3PSY0"/>
<comment type="similarity">
    <text evidence="6">Belongs to the peroxiredoxin family. Tpx subfamily.</text>
</comment>
<comment type="subunit">
    <text evidence="6">Homodimer.</text>
</comment>
<dbReference type="PROSITE" id="PS51352">
    <property type="entry name" value="THIOREDOXIN_2"/>
    <property type="match status" value="1"/>
</dbReference>
<keyword evidence="3 6" id="KW-0560">Oxidoreductase</keyword>
<evidence type="ECO:0000256" key="5">
    <source>
        <dbReference type="ARBA" id="ARBA00023284"/>
    </source>
</evidence>
<dbReference type="PANTHER" id="PTHR43110">
    <property type="entry name" value="THIOL PEROXIDASE"/>
    <property type="match status" value="1"/>
</dbReference>
<name>A0A7V3PSY0_UNCW3</name>
<accession>A0A7V3PSY0</accession>
<dbReference type="NCBIfam" id="NF001808">
    <property type="entry name" value="PRK00522.1"/>
    <property type="match status" value="1"/>
</dbReference>
<gene>
    <name evidence="6" type="primary">tpx</name>
    <name evidence="8" type="ORF">ENX16_01420</name>
</gene>
<dbReference type="InterPro" id="IPR013766">
    <property type="entry name" value="Thioredoxin_domain"/>
</dbReference>
<dbReference type="HAMAP" id="MF_00269">
    <property type="entry name" value="Tpx"/>
    <property type="match status" value="1"/>
</dbReference>
<dbReference type="EC" id="1.11.1.24" evidence="6"/>
<dbReference type="EMBL" id="DTMZ01000022">
    <property type="protein sequence ID" value="HGD12732.1"/>
    <property type="molecule type" value="Genomic_DNA"/>
</dbReference>
<comment type="function">
    <text evidence="6">Thiol-specific peroxidase that catalyzes the reduction of hydrogen peroxide and organic hydroperoxides to water and alcohols, respectively. Plays a role in cell protection against oxidative stress by detoxifying peroxides.</text>
</comment>
<dbReference type="PROSITE" id="PS01265">
    <property type="entry name" value="TPX"/>
    <property type="match status" value="1"/>
</dbReference>
<dbReference type="InterPro" id="IPR036249">
    <property type="entry name" value="Thioredoxin-like_sf"/>
</dbReference>
<dbReference type="InterPro" id="IPR050455">
    <property type="entry name" value="Tpx_Peroxidase_subfamily"/>
</dbReference>
<keyword evidence="2 6" id="KW-0049">Antioxidant</keyword>
<dbReference type="CDD" id="cd03014">
    <property type="entry name" value="PRX_Atyp2cys"/>
    <property type="match status" value="1"/>
</dbReference>
<dbReference type="Gene3D" id="3.40.30.10">
    <property type="entry name" value="Glutaredoxin"/>
    <property type="match status" value="1"/>
</dbReference>
<dbReference type="InterPro" id="IPR018219">
    <property type="entry name" value="Tpx_CS"/>
</dbReference>
<dbReference type="Pfam" id="PF08534">
    <property type="entry name" value="Redoxin"/>
    <property type="match status" value="1"/>
</dbReference>
<dbReference type="PANTHER" id="PTHR43110:SF1">
    <property type="entry name" value="THIOL PEROXIDASE"/>
    <property type="match status" value="1"/>
</dbReference>
<keyword evidence="4" id="KW-1015">Disulfide bond</keyword>
<evidence type="ECO:0000259" key="7">
    <source>
        <dbReference type="PROSITE" id="PS51352"/>
    </source>
</evidence>
<keyword evidence="5 6" id="KW-0676">Redox-active center</keyword>
<comment type="caution">
    <text evidence="6">Lacks conserved residue(s) required for the propagation of feature annotation.</text>
</comment>
<proteinExistence type="inferred from homology"/>
<comment type="caution">
    <text evidence="8">The sequence shown here is derived from an EMBL/GenBank/DDBJ whole genome shotgun (WGS) entry which is preliminary data.</text>
</comment>
<evidence type="ECO:0000256" key="4">
    <source>
        <dbReference type="ARBA" id="ARBA00023157"/>
    </source>
</evidence>
<reference evidence="8" key="1">
    <citation type="journal article" date="2020" name="mSystems">
        <title>Genome- and Community-Level Interaction Insights into Carbon Utilization and Element Cycling Functions of Hydrothermarchaeota in Hydrothermal Sediment.</title>
        <authorList>
            <person name="Zhou Z."/>
            <person name="Liu Y."/>
            <person name="Xu W."/>
            <person name="Pan J."/>
            <person name="Luo Z.H."/>
            <person name="Li M."/>
        </authorList>
    </citation>
    <scope>NUCLEOTIDE SEQUENCE [LARGE SCALE GENOMIC DNA]</scope>
    <source>
        <strain evidence="8">SpSt-914</strain>
    </source>
</reference>
<keyword evidence="1 6" id="KW-0575">Peroxidase</keyword>
<dbReference type="SUPFAM" id="SSF52833">
    <property type="entry name" value="Thioredoxin-like"/>
    <property type="match status" value="1"/>
</dbReference>
<dbReference type="InterPro" id="IPR013740">
    <property type="entry name" value="Redoxin"/>
</dbReference>
<comment type="catalytic activity">
    <reaction evidence="6">
        <text>a hydroperoxide + [thioredoxin]-dithiol = an alcohol + [thioredoxin]-disulfide + H2O</text>
        <dbReference type="Rhea" id="RHEA:62620"/>
        <dbReference type="Rhea" id="RHEA-COMP:10698"/>
        <dbReference type="Rhea" id="RHEA-COMP:10700"/>
        <dbReference type="ChEBI" id="CHEBI:15377"/>
        <dbReference type="ChEBI" id="CHEBI:29950"/>
        <dbReference type="ChEBI" id="CHEBI:30879"/>
        <dbReference type="ChEBI" id="CHEBI:35924"/>
        <dbReference type="ChEBI" id="CHEBI:50058"/>
        <dbReference type="EC" id="1.11.1.24"/>
    </reaction>
</comment>
<feature type="active site" description="Cysteine sulfenic acid (-SOH) intermediate" evidence="6">
    <location>
        <position position="64"/>
    </location>
</feature>
<protein>
    <recommendedName>
        <fullName evidence="6">Thiol peroxidase</fullName>
        <shortName evidence="6">Tpx</shortName>
        <ecNumber evidence="6">1.11.1.24</ecNumber>
    </recommendedName>
    <alternativeName>
        <fullName evidence="6">Peroxiredoxin tpx</fullName>
        <shortName evidence="6">Prx</shortName>
    </alternativeName>
    <alternativeName>
        <fullName evidence="6">Thioredoxin peroxidase</fullName>
    </alternativeName>
    <alternativeName>
        <fullName evidence="6">Thioredoxin-dependent peroxiredoxin</fullName>
    </alternativeName>
</protein>
<dbReference type="InterPro" id="IPR002065">
    <property type="entry name" value="TPX"/>
</dbReference>
<evidence type="ECO:0000256" key="1">
    <source>
        <dbReference type="ARBA" id="ARBA00022559"/>
    </source>
</evidence>
<evidence type="ECO:0000256" key="6">
    <source>
        <dbReference type="HAMAP-Rule" id="MF_00269"/>
    </source>
</evidence>
<organism evidence="8">
    <name type="scientific">candidate division WOR-3 bacterium</name>
    <dbReference type="NCBI Taxonomy" id="2052148"/>
    <lineage>
        <taxon>Bacteria</taxon>
        <taxon>Bacteria division WOR-3</taxon>
    </lineage>
</organism>
<feature type="domain" description="Thioredoxin" evidence="7">
    <location>
        <begin position="22"/>
        <end position="172"/>
    </location>
</feature>
<evidence type="ECO:0000256" key="3">
    <source>
        <dbReference type="ARBA" id="ARBA00023002"/>
    </source>
</evidence>
<evidence type="ECO:0000313" key="8">
    <source>
        <dbReference type="EMBL" id="HGD12732.1"/>
    </source>
</evidence>
<evidence type="ECO:0000256" key="2">
    <source>
        <dbReference type="ARBA" id="ARBA00022862"/>
    </source>
</evidence>
<dbReference type="GO" id="GO:0008379">
    <property type="term" value="F:thioredoxin peroxidase activity"/>
    <property type="evidence" value="ECO:0007669"/>
    <property type="project" value="UniProtKB-UniRule"/>
</dbReference>